<sequence>MDEKASILIVDDDESTRKTLSLILGRKGYGVETAGTGQEAIEKAQGRFFNVALLDIKLPDMEGTELITPLKTMHADMEVIVIMVTAYASMDTAMAALNKGASAYITKPLNMDEVLARVRDTLEKQHLVAENRRLLQDLQRELTERKQAEEALR</sequence>
<protein>
    <recommendedName>
        <fullName evidence="2">Response regulatory domain-containing protein</fullName>
    </recommendedName>
</protein>
<dbReference type="Gene3D" id="3.40.50.2300">
    <property type="match status" value="1"/>
</dbReference>
<reference evidence="3" key="1">
    <citation type="journal article" date="2014" name="Front. Microbiol.">
        <title>High frequency of phylogenetically diverse reductive dehalogenase-homologous genes in deep subseafloor sedimentary metagenomes.</title>
        <authorList>
            <person name="Kawai M."/>
            <person name="Futagami T."/>
            <person name="Toyoda A."/>
            <person name="Takaki Y."/>
            <person name="Nishi S."/>
            <person name="Hori S."/>
            <person name="Arai W."/>
            <person name="Tsubouchi T."/>
            <person name="Morono Y."/>
            <person name="Uchiyama I."/>
            <person name="Ito T."/>
            <person name="Fujiyama A."/>
            <person name="Inagaki F."/>
            <person name="Takami H."/>
        </authorList>
    </citation>
    <scope>NUCLEOTIDE SEQUENCE</scope>
    <source>
        <strain evidence="3">Expedition CK06-06</strain>
    </source>
</reference>
<dbReference type="PROSITE" id="PS50110">
    <property type="entry name" value="RESPONSE_REGULATORY"/>
    <property type="match status" value="1"/>
</dbReference>
<keyword evidence="1" id="KW-0597">Phosphoprotein</keyword>
<evidence type="ECO:0000259" key="2">
    <source>
        <dbReference type="PROSITE" id="PS50110"/>
    </source>
</evidence>
<dbReference type="PANTHER" id="PTHR44591:SF3">
    <property type="entry name" value="RESPONSE REGULATORY DOMAIN-CONTAINING PROTEIN"/>
    <property type="match status" value="1"/>
</dbReference>
<dbReference type="Pfam" id="PF00072">
    <property type="entry name" value="Response_reg"/>
    <property type="match status" value="1"/>
</dbReference>
<feature type="domain" description="Response regulatory" evidence="2">
    <location>
        <begin position="6"/>
        <end position="122"/>
    </location>
</feature>
<gene>
    <name evidence="3" type="ORF">S01H1_05890</name>
</gene>
<evidence type="ECO:0000256" key="1">
    <source>
        <dbReference type="ARBA" id="ARBA00022553"/>
    </source>
</evidence>
<evidence type="ECO:0000313" key="3">
    <source>
        <dbReference type="EMBL" id="GAF76918.1"/>
    </source>
</evidence>
<name>X0S7A0_9ZZZZ</name>
<dbReference type="SMART" id="SM00448">
    <property type="entry name" value="REC"/>
    <property type="match status" value="1"/>
</dbReference>
<dbReference type="InterPro" id="IPR050595">
    <property type="entry name" value="Bact_response_regulator"/>
</dbReference>
<comment type="caution">
    <text evidence="3">The sequence shown here is derived from an EMBL/GenBank/DDBJ whole genome shotgun (WGS) entry which is preliminary data.</text>
</comment>
<feature type="non-terminal residue" evidence="3">
    <location>
        <position position="153"/>
    </location>
</feature>
<dbReference type="AlphaFoldDB" id="X0S7A0"/>
<proteinExistence type="predicted"/>
<dbReference type="PANTHER" id="PTHR44591">
    <property type="entry name" value="STRESS RESPONSE REGULATOR PROTEIN 1"/>
    <property type="match status" value="1"/>
</dbReference>
<dbReference type="SUPFAM" id="SSF52172">
    <property type="entry name" value="CheY-like"/>
    <property type="match status" value="1"/>
</dbReference>
<accession>X0S7A0</accession>
<dbReference type="EMBL" id="BARS01003058">
    <property type="protein sequence ID" value="GAF76918.1"/>
    <property type="molecule type" value="Genomic_DNA"/>
</dbReference>
<dbReference type="InterPro" id="IPR001789">
    <property type="entry name" value="Sig_transdc_resp-reg_receiver"/>
</dbReference>
<dbReference type="GO" id="GO:0000160">
    <property type="term" value="P:phosphorelay signal transduction system"/>
    <property type="evidence" value="ECO:0007669"/>
    <property type="project" value="InterPro"/>
</dbReference>
<organism evidence="3">
    <name type="scientific">marine sediment metagenome</name>
    <dbReference type="NCBI Taxonomy" id="412755"/>
    <lineage>
        <taxon>unclassified sequences</taxon>
        <taxon>metagenomes</taxon>
        <taxon>ecological metagenomes</taxon>
    </lineage>
</organism>
<dbReference type="InterPro" id="IPR011006">
    <property type="entry name" value="CheY-like_superfamily"/>
</dbReference>